<dbReference type="AlphaFoldDB" id="A0A0J6BZ42"/>
<dbReference type="GO" id="GO:0043565">
    <property type="term" value="F:sequence-specific DNA binding"/>
    <property type="evidence" value="ECO:0007669"/>
    <property type="project" value="InterPro"/>
</dbReference>
<dbReference type="PROSITE" id="PS50110">
    <property type="entry name" value="RESPONSE_REGULATORY"/>
    <property type="match status" value="1"/>
</dbReference>
<proteinExistence type="predicted"/>
<keyword evidence="7" id="KW-0804">Transcription</keyword>
<evidence type="ECO:0000256" key="2">
    <source>
        <dbReference type="ARBA" id="ARBA00022741"/>
    </source>
</evidence>
<dbReference type="Proteomes" id="UP000053096">
    <property type="component" value="Unassembled WGS sequence"/>
</dbReference>
<dbReference type="InterPro" id="IPR002078">
    <property type="entry name" value="Sigma_54_int"/>
</dbReference>
<organism evidence="12 13">
    <name type="scientific">Bordetella pseudohinzii</name>
    <dbReference type="NCBI Taxonomy" id="1331258"/>
    <lineage>
        <taxon>Bacteria</taxon>
        <taxon>Pseudomonadati</taxon>
        <taxon>Pseudomonadota</taxon>
        <taxon>Betaproteobacteria</taxon>
        <taxon>Burkholderiales</taxon>
        <taxon>Alcaligenaceae</taxon>
        <taxon>Bordetella</taxon>
    </lineage>
</organism>
<keyword evidence="6" id="KW-0238">DNA-binding</keyword>
<dbReference type="FunFam" id="3.40.50.300:FF:000006">
    <property type="entry name" value="DNA-binding transcriptional regulator NtrC"/>
    <property type="match status" value="1"/>
</dbReference>
<dbReference type="PANTHER" id="PTHR32071:SF57">
    <property type="entry name" value="C4-DICARBOXYLATE TRANSPORT TRANSCRIPTIONAL REGULATORY PROTEIN DCTD"/>
    <property type="match status" value="1"/>
</dbReference>
<dbReference type="Pfam" id="PF02954">
    <property type="entry name" value="HTH_8"/>
    <property type="match status" value="1"/>
</dbReference>
<dbReference type="SMART" id="SM00448">
    <property type="entry name" value="REC"/>
    <property type="match status" value="1"/>
</dbReference>
<dbReference type="GO" id="GO:0005524">
    <property type="term" value="F:ATP binding"/>
    <property type="evidence" value="ECO:0007669"/>
    <property type="project" value="UniProtKB-KW"/>
</dbReference>
<evidence type="ECO:0000256" key="1">
    <source>
        <dbReference type="ARBA" id="ARBA00022553"/>
    </source>
</evidence>
<evidence type="ECO:0000256" key="6">
    <source>
        <dbReference type="ARBA" id="ARBA00023125"/>
    </source>
</evidence>
<evidence type="ECO:0000313" key="11">
    <source>
        <dbReference type="EMBL" id="ANY15692.1"/>
    </source>
</evidence>
<keyword evidence="3" id="KW-0067">ATP-binding</keyword>
<dbReference type="OrthoDB" id="9761705at2"/>
<reference evidence="12 13" key="1">
    <citation type="submission" date="2015-09" db="EMBL/GenBank/DDBJ databases">
        <authorList>
            <person name="Jackson K.R."/>
            <person name="Lunt B.L."/>
            <person name="Fisher J.N.B."/>
            <person name="Gardner A.V."/>
            <person name="Bailey M.E."/>
            <person name="Deus L.M."/>
            <person name="Earl A.S."/>
            <person name="Gibby P.D."/>
            <person name="Hartmann K.A."/>
            <person name="Liu J.E."/>
            <person name="Manci A.M."/>
            <person name="Nielsen D.A."/>
            <person name="Solomon M.B."/>
            <person name="Breakwell D.P."/>
            <person name="Burnett S.H."/>
            <person name="Grose J.H."/>
        </authorList>
    </citation>
    <scope>NUCLEOTIDE SEQUENCE [LARGE SCALE GENOMIC DNA]</scope>
    <source>
        <strain evidence="12 13">2789STDY5608636</strain>
    </source>
</reference>
<dbReference type="InterPro" id="IPR058031">
    <property type="entry name" value="AAA_lid_NorR"/>
</dbReference>
<dbReference type="EMBL" id="CP016440">
    <property type="protein sequence ID" value="ANY15692.1"/>
    <property type="molecule type" value="Genomic_DNA"/>
</dbReference>
<sequence length="462" mass="50895">MSTLPESDPAAGPPPEVILVDDDADALRAGLQTLRLRGMQARGYDSAQAALADIDAGFGGVVVTDVRMPGMDGIAFFQRLRGLDPDIPVILVTGHGDIPMAVQAMRDGAYDFLSKPYPTELLLAAIDRAAEKRRLVLANRRLREAAAQAMNEDMPFIGVTPAMQRIKQTLRHIADADVDVLIEGETGTGKEVVATVLHRLSRRRDHPLVAINCGALPETVIESELFGHEAGAFTGAQKKRIGRIEYASGGTLFLDEIESMPLAVQVKLLRVLETRQVTPLGTNEVRKVDLRVVAATKADLGDPAMRERFREDLFYRLNVVTIHLPPLRERREDIPLLFAHFIGQAARRFHCEVPPVTDAIRHHLAEHSWPGNIRELAHFAERFVLGVLNPPRAADPAEAGLSLPQRMERYEAEIIRQTLAAHRGEVKATLAALGLPRKTFYDKLQRHGIDRQAYAAPDSGAQ</sequence>
<dbReference type="SMART" id="SM00382">
    <property type="entry name" value="AAA"/>
    <property type="match status" value="1"/>
</dbReference>
<accession>A0A0J6BZ42</accession>
<dbReference type="InterPro" id="IPR025943">
    <property type="entry name" value="Sigma_54_int_dom_ATP-bd_2"/>
</dbReference>
<dbReference type="PROSITE" id="PS50045">
    <property type="entry name" value="SIGMA54_INTERACT_4"/>
    <property type="match status" value="1"/>
</dbReference>
<dbReference type="RefSeq" id="WP_048026702.1">
    <property type="nucleotide sequence ID" value="NZ_CAJGUP010000007.1"/>
</dbReference>
<evidence type="ECO:0000313" key="14">
    <source>
        <dbReference type="Proteomes" id="UP000092950"/>
    </source>
</evidence>
<dbReference type="InterPro" id="IPR002197">
    <property type="entry name" value="HTH_Fis"/>
</dbReference>
<dbReference type="GO" id="GO:0000160">
    <property type="term" value="P:phosphorelay signal transduction system"/>
    <property type="evidence" value="ECO:0007669"/>
    <property type="project" value="UniProtKB-KW"/>
</dbReference>
<dbReference type="CDD" id="cd17549">
    <property type="entry name" value="REC_DctD-like"/>
    <property type="match status" value="1"/>
</dbReference>
<accession>A0A0M7I1A5</accession>
<dbReference type="Gene3D" id="1.10.8.60">
    <property type="match status" value="1"/>
</dbReference>
<dbReference type="InterPro" id="IPR025944">
    <property type="entry name" value="Sigma_54_int_dom_CS"/>
</dbReference>
<dbReference type="Pfam" id="PF25601">
    <property type="entry name" value="AAA_lid_14"/>
    <property type="match status" value="1"/>
</dbReference>
<dbReference type="InterPro" id="IPR001789">
    <property type="entry name" value="Sig_transdc_resp-reg_receiver"/>
</dbReference>
<dbReference type="PROSITE" id="PS00676">
    <property type="entry name" value="SIGMA54_INTERACT_2"/>
    <property type="match status" value="1"/>
</dbReference>
<keyword evidence="14" id="KW-1185">Reference proteome</keyword>
<dbReference type="SUPFAM" id="SSF52172">
    <property type="entry name" value="CheY-like"/>
    <property type="match status" value="1"/>
</dbReference>
<keyword evidence="4" id="KW-0902">Two-component regulatory system</keyword>
<dbReference type="PROSITE" id="PS00688">
    <property type="entry name" value="SIGMA54_INTERACT_3"/>
    <property type="match status" value="1"/>
</dbReference>
<keyword evidence="1 8" id="KW-0597">Phosphoprotein</keyword>
<dbReference type="SUPFAM" id="SSF46689">
    <property type="entry name" value="Homeodomain-like"/>
    <property type="match status" value="1"/>
</dbReference>
<protein>
    <submittedName>
        <fullName evidence="12">C4-dicarboxylate transport transcriptional regulatory protein dctD</fullName>
    </submittedName>
    <submittedName>
        <fullName evidence="11">Fis family transcriptional regulator</fullName>
    </submittedName>
</protein>
<keyword evidence="5" id="KW-0805">Transcription regulation</keyword>
<dbReference type="Gene3D" id="3.40.50.2300">
    <property type="match status" value="1"/>
</dbReference>
<dbReference type="Gene3D" id="1.10.10.60">
    <property type="entry name" value="Homeodomain-like"/>
    <property type="match status" value="1"/>
</dbReference>
<keyword evidence="2" id="KW-0547">Nucleotide-binding</keyword>
<dbReference type="KEGG" id="bpdz:BBN53_07145"/>
<dbReference type="PROSITE" id="PS00675">
    <property type="entry name" value="SIGMA54_INTERACT_1"/>
    <property type="match status" value="1"/>
</dbReference>
<dbReference type="GO" id="GO:0006355">
    <property type="term" value="P:regulation of DNA-templated transcription"/>
    <property type="evidence" value="ECO:0007669"/>
    <property type="project" value="InterPro"/>
</dbReference>
<dbReference type="InterPro" id="IPR011006">
    <property type="entry name" value="CheY-like_superfamily"/>
</dbReference>
<dbReference type="InterPro" id="IPR025662">
    <property type="entry name" value="Sigma_54_int_dom_ATP-bd_1"/>
</dbReference>
<feature type="domain" description="Response regulatory" evidence="10">
    <location>
        <begin position="16"/>
        <end position="130"/>
    </location>
</feature>
<evidence type="ECO:0000313" key="12">
    <source>
        <dbReference type="EMBL" id="CUJ17318.1"/>
    </source>
</evidence>
<dbReference type="EMBL" id="CYTV01000020">
    <property type="protein sequence ID" value="CUJ17318.1"/>
    <property type="molecule type" value="Genomic_DNA"/>
</dbReference>
<dbReference type="SUPFAM" id="SSF52540">
    <property type="entry name" value="P-loop containing nucleoside triphosphate hydrolases"/>
    <property type="match status" value="1"/>
</dbReference>
<evidence type="ECO:0000256" key="8">
    <source>
        <dbReference type="PROSITE-ProRule" id="PRU00169"/>
    </source>
</evidence>
<gene>
    <name evidence="12" type="primary">dctD</name>
    <name evidence="11" type="ORF">BBN53_07145</name>
    <name evidence="12" type="ORF">ERS370011_04119</name>
</gene>
<evidence type="ECO:0000259" key="9">
    <source>
        <dbReference type="PROSITE" id="PS50045"/>
    </source>
</evidence>
<feature type="modified residue" description="4-aspartylphosphate" evidence="8">
    <location>
        <position position="65"/>
    </location>
</feature>
<evidence type="ECO:0000256" key="3">
    <source>
        <dbReference type="ARBA" id="ARBA00022840"/>
    </source>
</evidence>
<dbReference type="Proteomes" id="UP000092950">
    <property type="component" value="Chromosome"/>
</dbReference>
<dbReference type="InterPro" id="IPR003593">
    <property type="entry name" value="AAA+_ATPase"/>
</dbReference>
<dbReference type="PANTHER" id="PTHR32071">
    <property type="entry name" value="TRANSCRIPTIONAL REGULATORY PROTEIN"/>
    <property type="match status" value="1"/>
</dbReference>
<evidence type="ECO:0000313" key="13">
    <source>
        <dbReference type="Proteomes" id="UP000053096"/>
    </source>
</evidence>
<dbReference type="InterPro" id="IPR027417">
    <property type="entry name" value="P-loop_NTPase"/>
</dbReference>
<dbReference type="InterPro" id="IPR009057">
    <property type="entry name" value="Homeodomain-like_sf"/>
</dbReference>
<evidence type="ECO:0000256" key="7">
    <source>
        <dbReference type="ARBA" id="ARBA00023163"/>
    </source>
</evidence>
<dbReference type="Gene3D" id="3.40.50.300">
    <property type="entry name" value="P-loop containing nucleotide triphosphate hydrolases"/>
    <property type="match status" value="1"/>
</dbReference>
<dbReference type="Pfam" id="PF00158">
    <property type="entry name" value="Sigma54_activat"/>
    <property type="match status" value="1"/>
</dbReference>
<feature type="domain" description="Sigma-54 factor interaction" evidence="9">
    <location>
        <begin position="156"/>
        <end position="385"/>
    </location>
</feature>
<dbReference type="CDD" id="cd00009">
    <property type="entry name" value="AAA"/>
    <property type="match status" value="1"/>
</dbReference>
<evidence type="ECO:0000256" key="5">
    <source>
        <dbReference type="ARBA" id="ARBA00023015"/>
    </source>
</evidence>
<dbReference type="Pfam" id="PF00072">
    <property type="entry name" value="Response_reg"/>
    <property type="match status" value="1"/>
</dbReference>
<name>A0A0J6BZ42_9BORD</name>
<evidence type="ECO:0000256" key="4">
    <source>
        <dbReference type="ARBA" id="ARBA00023012"/>
    </source>
</evidence>
<evidence type="ECO:0000259" key="10">
    <source>
        <dbReference type="PROSITE" id="PS50110"/>
    </source>
</evidence>
<reference evidence="11 14" key="2">
    <citation type="submission" date="2016-07" db="EMBL/GenBank/DDBJ databases">
        <title>Complete genome sequences of Bordetella pseudohinzii.</title>
        <authorList>
            <person name="Spilker T."/>
            <person name="Darrah R."/>
            <person name="LiPuma J.J."/>
        </authorList>
    </citation>
    <scope>NUCLEOTIDE SEQUENCE [LARGE SCALE GENOMIC DNA]</scope>
    <source>
        <strain evidence="11 14">HI4681</strain>
    </source>
</reference>
<dbReference type="FunFam" id="3.40.50.2300:FF:000018">
    <property type="entry name" value="DNA-binding transcriptional regulator NtrC"/>
    <property type="match status" value="1"/>
</dbReference>